<evidence type="ECO:0000256" key="1">
    <source>
        <dbReference type="ARBA" id="ARBA00004123"/>
    </source>
</evidence>
<reference evidence="8 9" key="1">
    <citation type="submission" date="2016-07" db="EMBL/GenBank/DDBJ databases">
        <title>Draft genome of the white-rot fungus Obba rivulosa 3A-2.</title>
        <authorList>
            <consortium name="DOE Joint Genome Institute"/>
            <person name="Miettinen O."/>
            <person name="Riley R."/>
            <person name="Acob R."/>
            <person name="Barry K."/>
            <person name="Cullen D."/>
            <person name="De Vries R."/>
            <person name="Hainaut M."/>
            <person name="Hatakka A."/>
            <person name="Henrissat B."/>
            <person name="Hilden K."/>
            <person name="Kuo R."/>
            <person name="Labutti K."/>
            <person name="Lipzen A."/>
            <person name="Makela M.R."/>
            <person name="Sandor L."/>
            <person name="Spatafora J.W."/>
            <person name="Grigoriev I.V."/>
            <person name="Hibbett D.S."/>
        </authorList>
    </citation>
    <scope>NUCLEOTIDE SEQUENCE [LARGE SCALE GENOMIC DNA]</scope>
    <source>
        <strain evidence="8 9">3A-2</strain>
    </source>
</reference>
<dbReference type="GO" id="GO:0006351">
    <property type="term" value="P:DNA-templated transcription"/>
    <property type="evidence" value="ECO:0007669"/>
    <property type="project" value="InterPro"/>
</dbReference>
<keyword evidence="2" id="KW-0805">Transcription regulation</keyword>
<keyword evidence="9" id="KW-1185">Reference proteome</keyword>
<organism evidence="8 9">
    <name type="scientific">Obba rivulosa</name>
    <dbReference type="NCBI Taxonomy" id="1052685"/>
    <lineage>
        <taxon>Eukaryota</taxon>
        <taxon>Fungi</taxon>
        <taxon>Dikarya</taxon>
        <taxon>Basidiomycota</taxon>
        <taxon>Agaricomycotina</taxon>
        <taxon>Agaricomycetes</taxon>
        <taxon>Polyporales</taxon>
        <taxon>Gelatoporiaceae</taxon>
        <taxon>Obba</taxon>
    </lineage>
</organism>
<dbReference type="EMBL" id="KV722476">
    <property type="protein sequence ID" value="OCH87693.1"/>
    <property type="molecule type" value="Genomic_DNA"/>
</dbReference>
<protein>
    <recommendedName>
        <fullName evidence="7">Xylanolytic transcriptional activator regulatory domain-containing protein</fullName>
    </recommendedName>
</protein>
<dbReference type="PANTHER" id="PTHR31845">
    <property type="entry name" value="FINGER DOMAIN PROTEIN, PUTATIVE-RELATED"/>
    <property type="match status" value="1"/>
</dbReference>
<dbReference type="Proteomes" id="UP000250043">
    <property type="component" value="Unassembled WGS sequence"/>
</dbReference>
<sequence length="730" mass="80317">MKCTFSSPDATSCSRCTPGGYECVFPGRKPRSPGVRTVLRHQLREKDAQVDELLDQINPPSATATPLGIVPSRLLLTPSERVAHREVLTWLERSAVQNLRAGGESRAKFDISSLEEGADSDVDSDEDNLLDIGSVRGSSPSGSSCDRIQSLPEESTPAGLLATSSFLYRRSKLVAGLPEGVRLAAESGEGFTYFLPGPAANLDLRRLIVERQSAPEILLSGLVTTEDVQNLFQIYFQRINSFVVLLDENIHTPTAVLSRCPLLFTVVCAVASKYYDEKPAMYQMAMHFAKAAAATAIIDGWKTIETCQAFILLSVFGPPVKRMEEDRAWCYTGIAFRLASELNLGRNPTVTATDEREERELLNKSRAWLICFLIDRCFSIQMGKPWMIPEDDTIRSASNWCSCSKYQNRYDVWLASMAELMSITSRFTAAVHPAFGNKSGESEDVDVATIQKVYAAELDDFSTRIAERHAEDFGSSDPTTSMQMILMQCIFHYCRLVVVSYGFQQTLMKGIIKAGDESLATCLQAASSVITATINGFARSGFMRYCPEIVFAQCAYAAALLLRCLEPTASGALDFKQEKRIVGLVQRLSITWTSGELANDKKHCAKPYIRLLQRQLEPHTARLIEVAKKSSSAVDVPAQSGFPKDLQISEPSGVISIPGNHPSGWNLASHEFAQPTLLSNPTYTTSWDEVYATSDGGQSHKIGFGGSYVGGTETDYLHAVLDLPENTWCI</sequence>
<evidence type="ECO:0000313" key="9">
    <source>
        <dbReference type="Proteomes" id="UP000250043"/>
    </source>
</evidence>
<name>A0A8E2AN18_9APHY</name>
<evidence type="ECO:0000313" key="8">
    <source>
        <dbReference type="EMBL" id="OCH87693.1"/>
    </source>
</evidence>
<keyword evidence="5" id="KW-0539">Nucleus</keyword>
<accession>A0A8E2AN18</accession>
<comment type="subcellular location">
    <subcellularLocation>
        <location evidence="1">Nucleus</location>
    </subcellularLocation>
</comment>
<dbReference type="GO" id="GO:0000981">
    <property type="term" value="F:DNA-binding transcription factor activity, RNA polymerase II-specific"/>
    <property type="evidence" value="ECO:0007669"/>
    <property type="project" value="TreeGrafter"/>
</dbReference>
<feature type="compositionally biased region" description="Acidic residues" evidence="6">
    <location>
        <begin position="116"/>
        <end position="129"/>
    </location>
</feature>
<evidence type="ECO:0000256" key="4">
    <source>
        <dbReference type="ARBA" id="ARBA00023163"/>
    </source>
</evidence>
<evidence type="ECO:0000256" key="2">
    <source>
        <dbReference type="ARBA" id="ARBA00023015"/>
    </source>
</evidence>
<evidence type="ECO:0000259" key="7">
    <source>
        <dbReference type="SMART" id="SM00906"/>
    </source>
</evidence>
<dbReference type="GO" id="GO:0000976">
    <property type="term" value="F:transcription cis-regulatory region binding"/>
    <property type="evidence" value="ECO:0007669"/>
    <property type="project" value="TreeGrafter"/>
</dbReference>
<dbReference type="GO" id="GO:0005634">
    <property type="term" value="C:nucleus"/>
    <property type="evidence" value="ECO:0007669"/>
    <property type="project" value="UniProtKB-SubCell"/>
</dbReference>
<dbReference type="PANTHER" id="PTHR31845:SF19">
    <property type="entry name" value="TRANSCRIPTION FACTOR DOMAIN-CONTAINING PROTEIN"/>
    <property type="match status" value="1"/>
</dbReference>
<evidence type="ECO:0000256" key="3">
    <source>
        <dbReference type="ARBA" id="ARBA00023125"/>
    </source>
</evidence>
<dbReference type="AlphaFoldDB" id="A0A8E2AN18"/>
<evidence type="ECO:0000256" key="6">
    <source>
        <dbReference type="SAM" id="MobiDB-lite"/>
    </source>
</evidence>
<dbReference type="InterPro" id="IPR007219">
    <property type="entry name" value="XnlR_reg_dom"/>
</dbReference>
<proteinExistence type="predicted"/>
<keyword evidence="4" id="KW-0804">Transcription</keyword>
<evidence type="ECO:0000256" key="5">
    <source>
        <dbReference type="ARBA" id="ARBA00023242"/>
    </source>
</evidence>
<feature type="compositionally biased region" description="Low complexity" evidence="6">
    <location>
        <begin position="133"/>
        <end position="144"/>
    </location>
</feature>
<feature type="domain" description="Xylanolytic transcriptional activator regulatory" evidence="7">
    <location>
        <begin position="328"/>
        <end position="403"/>
    </location>
</feature>
<dbReference type="GO" id="GO:0008270">
    <property type="term" value="F:zinc ion binding"/>
    <property type="evidence" value="ECO:0007669"/>
    <property type="project" value="InterPro"/>
</dbReference>
<keyword evidence="3" id="KW-0238">DNA-binding</keyword>
<dbReference type="OrthoDB" id="39175at2759"/>
<dbReference type="Pfam" id="PF04082">
    <property type="entry name" value="Fungal_trans"/>
    <property type="match status" value="1"/>
</dbReference>
<dbReference type="InterPro" id="IPR051089">
    <property type="entry name" value="prtT"/>
</dbReference>
<gene>
    <name evidence="8" type="ORF">OBBRIDRAFT_814001</name>
</gene>
<dbReference type="SMART" id="SM00906">
    <property type="entry name" value="Fungal_trans"/>
    <property type="match status" value="1"/>
</dbReference>
<dbReference type="CDD" id="cd12148">
    <property type="entry name" value="fungal_TF_MHR"/>
    <property type="match status" value="1"/>
</dbReference>
<feature type="region of interest" description="Disordered" evidence="6">
    <location>
        <begin position="112"/>
        <end position="150"/>
    </location>
</feature>